<dbReference type="CDD" id="cd00057">
    <property type="entry name" value="FA58C"/>
    <property type="match status" value="3"/>
</dbReference>
<feature type="domain" description="Ig-like" evidence="5">
    <location>
        <begin position="1563"/>
        <end position="1646"/>
    </location>
</feature>
<sequence length="1779" mass="195823">MGSRTIPDSKITASSVQSVSTPAKNGRLNFTSGSSWCAGTKYEFEVLVFTSVGDGPRNSPLVVMRTTRDGCVEFSLGMEDGRILETGINASSSSTPATNGRLNYASGSSWCAGTSDTNPYLQIDLQTLHIICAVSTQGNSQADQWVKNYTLQLSTDGISWKNYTELGGQVLIGNDDKNSEVKHVVYGMLTRYLRFRPQTHQGRVCMRTEVFGVKQKPTPSQAPRNFDATAVTSTIITASWQLPPADSRNGVIIGFKLFYQKRGSAGRATTLTINNGTALRRDVAGLNIYTEYEFQVLAFTSVGDGPRSSPVVVILTGNTDRNSEGKHVVYGILTRFLRFLPRTSQGGMCMRTEVFGVKKNPTCEMEAIGLAFGGTIPDSSFSASSHYDHRYKPSNGRLNGNSRGWGPKTEFDPADYLQIDFLYEYVICAVATQGANGINEWTKKYEIQLSVDGTTMVTYQENNADRVFLGNSNQNSVVKNSLQEFASAKFIRFKPTAYNNFKALRVEVYGILLTKVPSQPPAAFKLTASSSTSITASWQLPPVFARHGRNITGFKLFYKKKGSGGSATTLTISKGSTLSRNVTWLDKYTEYEFKVLAFTSDGDGPKSAVEVERTKEDGYKLFYKEKGSSGAGSSKLINSQATRSQEVTGLDKYTDYEFQILAFTSVGDGPKSTVVYEKTKEAAPDAPTSLSYTDLSPSKSHGPRITLTWSEPGERNGVIKSYTLFYSHDGVAPREISGIGKSALSHTVDVLGGVTYQFNVRAVTIKPGINATKTVTTKEYAPGAGPERPSSAQVNKTTFNISWEPLLREKSYGKVILYEVKAIFSKKGNLRKRSVIYSPSVNTSVTFVVLSDLELCSRYNVSVRAYTAEGPGPYGQPLELETSIPSQPPSNFMVGATSSTSKGNLHKRSVIYSPSVNTSVTFVVLSDLELCSRYNVSVRAYTAEGPGPYGEPLELETSIPSQPPTAFKLTATSSTRIAASWQLPPVFARHGRTITGFKLFYKEKVSGVSMSKLTISGESTLSRNVTGLDKYTEYEFQVLAFTSDGDGPKSSVVVERTMEDVPSQAPKSLTVTAGSSTTVTASWQLPPLDSRNGIITGFKLFYKKKTASGSLAMLRIDNGAIHDKTVIGLDKNTEYEFQVLAFTSTGDGPKSSPVVVRTRKDGGCVEFYLGMENGAIPDNKLTASTEQSANTPAKNGRMNYVSGSSWCARTSDTNPYLQIDLQTLHIICAVSTQGNSQADQWVKTYTLQLSTDEKVWTDYKELVPPRIIEEFSPSSVICEKQSPCFLSCQATSYIPFNYSWTKDDQFPTGDGIKFMNNSIIVTPQSSHDYGEYVCHATNSFGSTELKITLLSPKDNEDDGGKCPQNETQSIFLASVIVLSCIVVVLLIIICGLIWQRRRAVPNKKTQSEEITDFDGVKSSPDQQRRDQHASDPDLYTELKLRPSNQESHIPTEHQSLQEEPENPGYYNVAFQKENGEKQNEETTITAIGELAVLTCEVSGDPQASVTWTKDGLSSIPRAQFENNEKTLIIRDVVPDDSGVYECKAMNMFGKSRTATIVIVAVPPRIIEEFSPSSVICEKQSPCFLTCQATSYIPFNYSWTKDGQVPTGDGIKLMNNSIIVTPRDGKDYGEYVCHATNSFGSTEYKITLLSPRDNQDDDDTQSTFLASVIAFSCIVVVLLIIICGLIWQRRRVVPNRRTRSKEKVDFDGVKSSPDQQRRDQHASDPDLYMELKPRPSNQESHVPTEYQSLQENPENPEYYNMVLQKENGGKQNEVVYEELC</sequence>
<dbReference type="Pfam" id="PF13927">
    <property type="entry name" value="Ig_3"/>
    <property type="match status" value="2"/>
</dbReference>
<dbReference type="InterPro" id="IPR003599">
    <property type="entry name" value="Ig_sub"/>
</dbReference>
<feature type="domain" description="Ig-like" evidence="5">
    <location>
        <begin position="1265"/>
        <end position="1348"/>
    </location>
</feature>
<dbReference type="InterPro" id="IPR007110">
    <property type="entry name" value="Ig-like_dom"/>
</dbReference>
<dbReference type="PANTHER" id="PTHR24543">
    <property type="entry name" value="MULTICOPPER OXIDASE-RELATED"/>
    <property type="match status" value="1"/>
</dbReference>
<dbReference type="PROSITE" id="PS50853">
    <property type="entry name" value="FN3"/>
    <property type="match status" value="6"/>
</dbReference>
<feature type="region of interest" description="Disordered" evidence="2">
    <location>
        <begin position="1"/>
        <end position="24"/>
    </location>
</feature>
<dbReference type="SMART" id="SM00409">
    <property type="entry name" value="IG"/>
    <property type="match status" value="3"/>
</dbReference>
<feature type="compositionally biased region" description="Polar residues" evidence="2">
    <location>
        <begin position="1442"/>
        <end position="1454"/>
    </location>
</feature>
<dbReference type="SUPFAM" id="SSF48726">
    <property type="entry name" value="Immunoglobulin"/>
    <property type="match status" value="3"/>
</dbReference>
<dbReference type="OrthoDB" id="8923679at2759"/>
<feature type="domain" description="Fibronectin type-III" evidence="6">
    <location>
        <begin position="785"/>
        <end position="885"/>
    </location>
</feature>
<reference evidence="7 8" key="1">
    <citation type="journal article" date="2018" name="Sci. Rep.">
        <title>Comparative analysis of the Pocillopora damicornis genome highlights role of immune system in coral evolution.</title>
        <authorList>
            <person name="Cunning R."/>
            <person name="Bay R.A."/>
            <person name="Gillette P."/>
            <person name="Baker A.C."/>
            <person name="Traylor-Knowles N."/>
        </authorList>
    </citation>
    <scope>NUCLEOTIDE SEQUENCE [LARGE SCALE GENOMIC DNA]</scope>
    <source>
        <strain evidence="7">RSMAS</strain>
        <tissue evidence="7">Whole animal</tissue>
    </source>
</reference>
<feature type="domain" description="Fibronectin type-III" evidence="6">
    <location>
        <begin position="963"/>
        <end position="1060"/>
    </location>
</feature>
<dbReference type="InterPro" id="IPR003598">
    <property type="entry name" value="Ig_sub2"/>
</dbReference>
<dbReference type="InterPro" id="IPR013783">
    <property type="entry name" value="Ig-like_fold"/>
</dbReference>
<dbReference type="Gene3D" id="2.60.120.260">
    <property type="entry name" value="Galactose-binding domain-like"/>
    <property type="match status" value="4"/>
</dbReference>
<feature type="compositionally biased region" description="Basic and acidic residues" evidence="2">
    <location>
        <begin position="1714"/>
        <end position="1732"/>
    </location>
</feature>
<gene>
    <name evidence="7" type="ORF">pdam_00006094</name>
</gene>
<protein>
    <recommendedName>
        <fullName evidence="9">Protein-tyrosine-phosphatase</fullName>
    </recommendedName>
</protein>
<dbReference type="SUPFAM" id="SSF49785">
    <property type="entry name" value="Galactose-binding domain-like"/>
    <property type="match status" value="4"/>
</dbReference>
<keyword evidence="8" id="KW-1185">Reference proteome</keyword>
<dbReference type="Proteomes" id="UP000275408">
    <property type="component" value="Unassembled WGS sequence"/>
</dbReference>
<feature type="transmembrane region" description="Helical" evidence="3">
    <location>
        <begin position="1663"/>
        <end position="1686"/>
    </location>
</feature>
<feature type="domain" description="Fibronectin type-III" evidence="6">
    <location>
        <begin position="1065"/>
        <end position="1161"/>
    </location>
</feature>
<feature type="compositionally biased region" description="Basic and acidic residues" evidence="2">
    <location>
        <begin position="1422"/>
        <end position="1440"/>
    </location>
</feature>
<feature type="domain" description="F5/8 type C" evidence="4">
    <location>
        <begin position="363"/>
        <end position="511"/>
    </location>
</feature>
<evidence type="ECO:0000313" key="7">
    <source>
        <dbReference type="EMBL" id="RMX39540.1"/>
    </source>
</evidence>
<dbReference type="Pfam" id="PF00754">
    <property type="entry name" value="F5_F8_type_C"/>
    <property type="match status" value="3"/>
</dbReference>
<dbReference type="FunFam" id="2.60.40.10:FF:000028">
    <property type="entry name" value="Neuronal cell adhesion molecule"/>
    <property type="match status" value="4"/>
</dbReference>
<evidence type="ECO:0008006" key="9">
    <source>
        <dbReference type="Google" id="ProtNLM"/>
    </source>
</evidence>
<dbReference type="CDD" id="cd00096">
    <property type="entry name" value="Ig"/>
    <property type="match status" value="3"/>
</dbReference>
<evidence type="ECO:0000259" key="5">
    <source>
        <dbReference type="PROSITE" id="PS50835"/>
    </source>
</evidence>
<dbReference type="STRING" id="46731.A0A3M6TDS9"/>
<proteinExistence type="predicted"/>
<dbReference type="Gene3D" id="2.60.40.10">
    <property type="entry name" value="Immunoglobulins"/>
    <property type="match status" value="11"/>
</dbReference>
<dbReference type="FunFam" id="2.60.120.260:FF:000016">
    <property type="entry name" value="Contactin-associated protein-like 4 isoform 1"/>
    <property type="match status" value="1"/>
</dbReference>
<dbReference type="CDD" id="cd00063">
    <property type="entry name" value="FN3"/>
    <property type="match status" value="7"/>
</dbReference>
<dbReference type="InterPro" id="IPR008979">
    <property type="entry name" value="Galactose-bd-like_sf"/>
</dbReference>
<dbReference type="PROSITE" id="PS50022">
    <property type="entry name" value="FA58C_3"/>
    <property type="match status" value="3"/>
</dbReference>
<evidence type="ECO:0000256" key="1">
    <source>
        <dbReference type="ARBA" id="ARBA00022737"/>
    </source>
</evidence>
<comment type="caution">
    <text evidence="7">The sequence shown here is derived from an EMBL/GenBank/DDBJ whole genome shotgun (WGS) entry which is preliminary data.</text>
</comment>
<evidence type="ECO:0000259" key="4">
    <source>
        <dbReference type="PROSITE" id="PS50022"/>
    </source>
</evidence>
<feature type="domain" description="Fibronectin type-III" evidence="6">
    <location>
        <begin position="686"/>
        <end position="780"/>
    </location>
</feature>
<feature type="domain" description="F5/8 type C" evidence="4">
    <location>
        <begin position="71"/>
        <end position="213"/>
    </location>
</feature>
<dbReference type="SMART" id="SM00231">
    <property type="entry name" value="FA58C"/>
    <property type="match status" value="2"/>
</dbReference>
<dbReference type="InterPro" id="IPR000421">
    <property type="entry name" value="FA58C"/>
</dbReference>
<dbReference type="InterPro" id="IPR036179">
    <property type="entry name" value="Ig-like_dom_sf"/>
</dbReference>
<feature type="compositionally biased region" description="Polar residues" evidence="2">
    <location>
        <begin position="11"/>
        <end position="24"/>
    </location>
</feature>
<evidence type="ECO:0000313" key="8">
    <source>
        <dbReference type="Proteomes" id="UP000275408"/>
    </source>
</evidence>
<dbReference type="PROSITE" id="PS50835">
    <property type="entry name" value="IG_LIKE"/>
    <property type="match status" value="3"/>
</dbReference>
<dbReference type="Pfam" id="PF07679">
    <property type="entry name" value="I-set"/>
    <property type="match status" value="1"/>
</dbReference>
<dbReference type="InterPro" id="IPR013098">
    <property type="entry name" value="Ig_I-set"/>
</dbReference>
<organism evidence="7 8">
    <name type="scientific">Pocillopora damicornis</name>
    <name type="common">Cauliflower coral</name>
    <name type="synonym">Millepora damicornis</name>
    <dbReference type="NCBI Taxonomy" id="46731"/>
    <lineage>
        <taxon>Eukaryota</taxon>
        <taxon>Metazoa</taxon>
        <taxon>Cnidaria</taxon>
        <taxon>Anthozoa</taxon>
        <taxon>Hexacorallia</taxon>
        <taxon>Scleractinia</taxon>
        <taxon>Astrocoeniina</taxon>
        <taxon>Pocilloporidae</taxon>
        <taxon>Pocillopora</taxon>
    </lineage>
</organism>
<evidence type="ECO:0000256" key="3">
    <source>
        <dbReference type="SAM" id="Phobius"/>
    </source>
</evidence>
<keyword evidence="1" id="KW-0677">Repeat</keyword>
<keyword evidence="3" id="KW-0472">Membrane</keyword>
<dbReference type="SMART" id="SM00060">
    <property type="entry name" value="FN3"/>
    <property type="match status" value="7"/>
</dbReference>
<feature type="domain" description="F5/8 type C" evidence="4">
    <location>
        <begin position="1164"/>
        <end position="1261"/>
    </location>
</feature>
<feature type="domain" description="Fibronectin type-III" evidence="6">
    <location>
        <begin position="222"/>
        <end position="319"/>
    </location>
</feature>
<feature type="transmembrane region" description="Helical" evidence="3">
    <location>
        <begin position="1370"/>
        <end position="1394"/>
    </location>
</feature>
<dbReference type="Pfam" id="PF00041">
    <property type="entry name" value="fn3"/>
    <property type="match status" value="6"/>
</dbReference>
<evidence type="ECO:0000259" key="6">
    <source>
        <dbReference type="PROSITE" id="PS50853"/>
    </source>
</evidence>
<dbReference type="PROSITE" id="PS01285">
    <property type="entry name" value="FA58C_1"/>
    <property type="match status" value="3"/>
</dbReference>
<dbReference type="SUPFAM" id="SSF49265">
    <property type="entry name" value="Fibronectin type III"/>
    <property type="match status" value="5"/>
</dbReference>
<evidence type="ECO:0000256" key="2">
    <source>
        <dbReference type="SAM" id="MobiDB-lite"/>
    </source>
</evidence>
<dbReference type="InterPro" id="IPR003961">
    <property type="entry name" value="FN3_dom"/>
</dbReference>
<dbReference type="EMBL" id="RCHS01003809">
    <property type="protein sequence ID" value="RMX39540.1"/>
    <property type="molecule type" value="Genomic_DNA"/>
</dbReference>
<keyword evidence="3" id="KW-0812">Transmembrane</keyword>
<dbReference type="SMART" id="SM00408">
    <property type="entry name" value="IGc2"/>
    <property type="match status" value="3"/>
</dbReference>
<name>A0A3M6TDS9_POCDA</name>
<accession>A0A3M6TDS9</accession>
<feature type="region of interest" description="Disordered" evidence="2">
    <location>
        <begin position="1696"/>
        <end position="1754"/>
    </location>
</feature>
<feature type="non-terminal residue" evidence="7">
    <location>
        <position position="1779"/>
    </location>
</feature>
<keyword evidence="3" id="KW-1133">Transmembrane helix</keyword>
<feature type="domain" description="Ig-like" evidence="5">
    <location>
        <begin position="1463"/>
        <end position="1557"/>
    </location>
</feature>
<dbReference type="InterPro" id="IPR036116">
    <property type="entry name" value="FN3_sf"/>
</dbReference>
<feature type="domain" description="Fibronectin type-III" evidence="6">
    <location>
        <begin position="520"/>
        <end position="617"/>
    </location>
</feature>
<feature type="region of interest" description="Disordered" evidence="2">
    <location>
        <begin position="1404"/>
        <end position="1462"/>
    </location>
</feature>
<feature type="compositionally biased region" description="Polar residues" evidence="2">
    <location>
        <begin position="1734"/>
        <end position="1752"/>
    </location>
</feature>